<sequence length="435" mass="50489">MNYYKINKNKIIKYIKSGEKTDGAYSLGLEFEHIVVYKESFKSVHYERGVEEVMEQLLSKGWTKIDDEPKLLNIVKNGDSITLEPGAQLELSIKNCDTIDEIKERYFSFIKDIYPILESKNYSLLSIGYRPIEKIADIPMIPKQRYKYMSEYLSKRGKYALNMMKGSASLQISVDYTSEEDYIKKNRVANYLSPAISYLYDNSPIFEGNIHEGNGARVEIWNNMDNDRSRLTPGVLDKDFGYEEYADYILERPCIIALLDSKLVFTGPKPAKEVYEHIEMNIEQIEHLLSMVFPDVRTKKYIEIRMSDSVPYPYNLSSAILWKSIMYHSDNLEYFYSESLKSTTAQIETLRENLITGEKEAIKAITKMVETLLMRALDVVHPEERKYIDILIELQKNHINLASYSKELLKKEKSIFEALAIDVLSPKNLNIFGMN</sequence>
<name>A0A366HWI5_9FIRM</name>
<dbReference type="SUPFAM" id="SSF55931">
    <property type="entry name" value="Glutamine synthetase/guanido kinase"/>
    <property type="match status" value="1"/>
</dbReference>
<dbReference type="Gene3D" id="3.30.590.20">
    <property type="match status" value="1"/>
</dbReference>
<keyword evidence="3 5" id="KW-0067">ATP-binding</keyword>
<comment type="similarity">
    <text evidence="5">Belongs to the glutamate--cysteine ligase type 2 family. EgtA subfamily.</text>
</comment>
<evidence type="ECO:0000256" key="3">
    <source>
        <dbReference type="ARBA" id="ARBA00022840"/>
    </source>
</evidence>
<accession>A0A366HWI5</accession>
<comment type="function">
    <text evidence="5">Catalyzes the synthesis of gamma-glutamylcysteine (gamma-GC).</text>
</comment>
<reference evidence="6 7" key="1">
    <citation type="submission" date="2018-06" db="EMBL/GenBank/DDBJ databases">
        <title>Genomic Encyclopedia of Type Strains, Phase IV (KMG-IV): sequencing the most valuable type-strain genomes for metagenomic binning, comparative biology and taxonomic classification.</title>
        <authorList>
            <person name="Goeker M."/>
        </authorList>
    </citation>
    <scope>NUCLEOTIDE SEQUENCE [LARGE SCALE GENOMIC DNA]</scope>
    <source>
        <strain evidence="6 7">DSM 22112</strain>
    </source>
</reference>
<dbReference type="GO" id="GO:0006750">
    <property type="term" value="P:glutathione biosynthetic process"/>
    <property type="evidence" value="ECO:0007669"/>
    <property type="project" value="UniProtKB-UniRule"/>
</dbReference>
<evidence type="ECO:0000313" key="6">
    <source>
        <dbReference type="EMBL" id="RBP57644.1"/>
    </source>
</evidence>
<dbReference type="RefSeq" id="WP_113921825.1">
    <property type="nucleotide sequence ID" value="NZ_QNRX01000027.1"/>
</dbReference>
<dbReference type="GO" id="GO:0004357">
    <property type="term" value="F:glutamate-cysteine ligase activity"/>
    <property type="evidence" value="ECO:0007669"/>
    <property type="project" value="UniProtKB-UniRule"/>
</dbReference>
<evidence type="ECO:0000256" key="1">
    <source>
        <dbReference type="ARBA" id="ARBA00022598"/>
    </source>
</evidence>
<keyword evidence="7" id="KW-1185">Reference proteome</keyword>
<comment type="caution">
    <text evidence="6">The sequence shown here is derived from an EMBL/GenBank/DDBJ whole genome shotgun (WGS) entry which is preliminary data.</text>
</comment>
<dbReference type="OrthoDB" id="9780152at2"/>
<dbReference type="EMBL" id="QNRX01000027">
    <property type="protein sequence ID" value="RBP57644.1"/>
    <property type="molecule type" value="Genomic_DNA"/>
</dbReference>
<dbReference type="InterPro" id="IPR035434">
    <property type="entry name" value="GCL_bact_plant"/>
</dbReference>
<evidence type="ECO:0000256" key="5">
    <source>
        <dbReference type="PIRNR" id="PIRNR017901"/>
    </source>
</evidence>
<dbReference type="AlphaFoldDB" id="A0A366HWI5"/>
<evidence type="ECO:0000256" key="2">
    <source>
        <dbReference type="ARBA" id="ARBA00022741"/>
    </source>
</evidence>
<dbReference type="GO" id="GO:0005524">
    <property type="term" value="F:ATP binding"/>
    <property type="evidence" value="ECO:0007669"/>
    <property type="project" value="UniProtKB-UniRule"/>
</dbReference>
<gene>
    <name evidence="6" type="ORF">DES36_12714</name>
</gene>
<dbReference type="InterPro" id="IPR014746">
    <property type="entry name" value="Gln_synth/guanido_kin_cat_dom"/>
</dbReference>
<dbReference type="EC" id="6.3.2.2" evidence="5"/>
<dbReference type="Proteomes" id="UP000253490">
    <property type="component" value="Unassembled WGS sequence"/>
</dbReference>
<keyword evidence="1 5" id="KW-0436">Ligase</keyword>
<proteinExistence type="inferred from homology"/>
<protein>
    <recommendedName>
        <fullName evidence="5">Glutamate--cysteine ligase</fullName>
        <ecNumber evidence="5">6.3.2.2</ecNumber>
    </recommendedName>
</protein>
<dbReference type="PIRSF" id="PIRSF017901">
    <property type="entry name" value="GCL"/>
    <property type="match status" value="1"/>
</dbReference>
<dbReference type="Pfam" id="PF04107">
    <property type="entry name" value="GCS2"/>
    <property type="match status" value="1"/>
</dbReference>
<comment type="catalytic activity">
    <reaction evidence="4 5">
        <text>L-cysteine + L-glutamate + ATP = gamma-L-glutamyl-L-cysteine + ADP + phosphate + H(+)</text>
        <dbReference type="Rhea" id="RHEA:13285"/>
        <dbReference type="ChEBI" id="CHEBI:15378"/>
        <dbReference type="ChEBI" id="CHEBI:29985"/>
        <dbReference type="ChEBI" id="CHEBI:30616"/>
        <dbReference type="ChEBI" id="CHEBI:35235"/>
        <dbReference type="ChEBI" id="CHEBI:43474"/>
        <dbReference type="ChEBI" id="CHEBI:58173"/>
        <dbReference type="ChEBI" id="CHEBI:456216"/>
        <dbReference type="EC" id="6.3.2.2"/>
    </reaction>
</comment>
<evidence type="ECO:0000256" key="4">
    <source>
        <dbReference type="ARBA" id="ARBA00048819"/>
    </source>
</evidence>
<keyword evidence="2 5" id="KW-0547">Nucleotide-binding</keyword>
<evidence type="ECO:0000313" key="7">
    <source>
        <dbReference type="Proteomes" id="UP000253490"/>
    </source>
</evidence>
<dbReference type="PANTHER" id="PTHR34378">
    <property type="entry name" value="GLUTAMATE--CYSTEINE LIGASE, CHLOROPLASTIC"/>
    <property type="match status" value="1"/>
</dbReference>
<organism evidence="6 7">
    <name type="scientific">Alkalibaculum bacchi</name>
    <dbReference type="NCBI Taxonomy" id="645887"/>
    <lineage>
        <taxon>Bacteria</taxon>
        <taxon>Bacillati</taxon>
        <taxon>Bacillota</taxon>
        <taxon>Clostridia</taxon>
        <taxon>Eubacteriales</taxon>
        <taxon>Eubacteriaceae</taxon>
        <taxon>Alkalibaculum</taxon>
    </lineage>
</organism>
<dbReference type="InterPro" id="IPR006336">
    <property type="entry name" value="GCS2"/>
</dbReference>
<dbReference type="PANTHER" id="PTHR34378:SF1">
    <property type="entry name" value="GLUTAMATE--CYSTEINE LIGASE, CHLOROPLASTIC"/>
    <property type="match status" value="1"/>
</dbReference>